<dbReference type="EMBL" id="KV010638">
    <property type="protein sequence ID" value="KZV27310.1"/>
    <property type="molecule type" value="Genomic_DNA"/>
</dbReference>
<evidence type="ECO:0000313" key="2">
    <source>
        <dbReference type="Proteomes" id="UP000250235"/>
    </source>
</evidence>
<proteinExistence type="predicted"/>
<gene>
    <name evidence="1" type="ORF">F511_19786</name>
</gene>
<dbReference type="Proteomes" id="UP000250235">
    <property type="component" value="Unassembled WGS sequence"/>
</dbReference>
<evidence type="ECO:0000313" key="1">
    <source>
        <dbReference type="EMBL" id="KZV27310.1"/>
    </source>
</evidence>
<sequence>MQILKVNTAIAIADGAPQWIEKPRQEWSSEDRKKANLDNVPKDILYKTLDNNMFSKIQTCTTAIKIWEKLIQICEG</sequence>
<reference evidence="1 2" key="1">
    <citation type="journal article" date="2015" name="Proc. Natl. Acad. Sci. U.S.A.">
        <title>The resurrection genome of Boea hygrometrica: A blueprint for survival of dehydration.</title>
        <authorList>
            <person name="Xiao L."/>
            <person name="Yang G."/>
            <person name="Zhang L."/>
            <person name="Yang X."/>
            <person name="Zhao S."/>
            <person name="Ji Z."/>
            <person name="Zhou Q."/>
            <person name="Hu M."/>
            <person name="Wang Y."/>
            <person name="Chen M."/>
            <person name="Xu Y."/>
            <person name="Jin H."/>
            <person name="Xiao X."/>
            <person name="Hu G."/>
            <person name="Bao F."/>
            <person name="Hu Y."/>
            <person name="Wan P."/>
            <person name="Li L."/>
            <person name="Deng X."/>
            <person name="Kuang T."/>
            <person name="Xiang C."/>
            <person name="Zhu J.K."/>
            <person name="Oliver M.J."/>
            <person name="He Y."/>
        </authorList>
    </citation>
    <scope>NUCLEOTIDE SEQUENCE [LARGE SCALE GENOMIC DNA]</scope>
    <source>
        <strain evidence="2">cv. XS01</strain>
    </source>
</reference>
<name>A0A2Z7B205_9LAMI</name>
<organism evidence="1 2">
    <name type="scientific">Dorcoceras hygrometricum</name>
    <dbReference type="NCBI Taxonomy" id="472368"/>
    <lineage>
        <taxon>Eukaryota</taxon>
        <taxon>Viridiplantae</taxon>
        <taxon>Streptophyta</taxon>
        <taxon>Embryophyta</taxon>
        <taxon>Tracheophyta</taxon>
        <taxon>Spermatophyta</taxon>
        <taxon>Magnoliopsida</taxon>
        <taxon>eudicotyledons</taxon>
        <taxon>Gunneridae</taxon>
        <taxon>Pentapetalae</taxon>
        <taxon>asterids</taxon>
        <taxon>lamiids</taxon>
        <taxon>Lamiales</taxon>
        <taxon>Gesneriaceae</taxon>
        <taxon>Didymocarpoideae</taxon>
        <taxon>Trichosporeae</taxon>
        <taxon>Loxocarpinae</taxon>
        <taxon>Dorcoceras</taxon>
    </lineage>
</organism>
<protein>
    <submittedName>
        <fullName evidence="1">Uncharacterized protein</fullName>
    </submittedName>
</protein>
<dbReference type="OrthoDB" id="7920740at2759"/>
<dbReference type="AlphaFoldDB" id="A0A2Z7B205"/>
<keyword evidence="2" id="KW-1185">Reference proteome</keyword>
<accession>A0A2Z7B205</accession>